<dbReference type="Gene3D" id="1.10.10.750">
    <property type="entry name" value="Ypt/Rab-GAP domain of gyp1p, domain 1"/>
    <property type="match status" value="1"/>
</dbReference>
<dbReference type="GO" id="GO:0005096">
    <property type="term" value="F:GTPase activator activity"/>
    <property type="evidence" value="ECO:0007669"/>
    <property type="project" value="UniProtKB-KW"/>
</dbReference>
<dbReference type="FunFam" id="1.10.472.80:FF:000027">
    <property type="entry name" value="GTPase activating protein (Evi5)"/>
    <property type="match status" value="1"/>
</dbReference>
<dbReference type="SMART" id="SM00164">
    <property type="entry name" value="TBC"/>
    <property type="match status" value="1"/>
</dbReference>
<dbReference type="SUPFAM" id="SSF47923">
    <property type="entry name" value="Ypt/Rab-GAP domain of gyp1p"/>
    <property type="match status" value="2"/>
</dbReference>
<accession>A0A1X7UMR8</accession>
<feature type="domain" description="Rab-GAP TBC" evidence="5">
    <location>
        <begin position="639"/>
        <end position="826"/>
    </location>
</feature>
<evidence type="ECO:0000259" key="5">
    <source>
        <dbReference type="PROSITE" id="PS50086"/>
    </source>
</evidence>
<dbReference type="Gene3D" id="1.10.8.270">
    <property type="entry name" value="putative rabgap domain of human tbc1 domain family member 14 like domains"/>
    <property type="match status" value="1"/>
</dbReference>
<feature type="compositionally biased region" description="Low complexity" evidence="3">
    <location>
        <begin position="63"/>
        <end position="76"/>
    </location>
</feature>
<feature type="region of interest" description="Disordered" evidence="3">
    <location>
        <begin position="1"/>
        <end position="194"/>
    </location>
</feature>
<reference evidence="6" key="2">
    <citation type="submission" date="2017-05" db="UniProtKB">
        <authorList>
            <consortium name="EnsemblMetazoa"/>
        </authorList>
    </citation>
    <scope>IDENTIFICATION</scope>
</reference>
<evidence type="ECO:0000313" key="7">
    <source>
        <dbReference type="Proteomes" id="UP000007879"/>
    </source>
</evidence>
<feature type="compositionally biased region" description="Low complexity" evidence="3">
    <location>
        <begin position="87"/>
        <end position="99"/>
    </location>
</feature>
<reference evidence="7" key="1">
    <citation type="journal article" date="2010" name="Nature">
        <title>The Amphimedon queenslandica genome and the evolution of animal complexity.</title>
        <authorList>
            <person name="Srivastava M."/>
            <person name="Simakov O."/>
            <person name="Chapman J."/>
            <person name="Fahey B."/>
            <person name="Gauthier M.E."/>
            <person name="Mitros T."/>
            <person name="Richards G.S."/>
            <person name="Conaco C."/>
            <person name="Dacre M."/>
            <person name="Hellsten U."/>
            <person name="Larroux C."/>
            <person name="Putnam N.H."/>
            <person name="Stanke M."/>
            <person name="Adamska M."/>
            <person name="Darling A."/>
            <person name="Degnan S.M."/>
            <person name="Oakley T.H."/>
            <person name="Plachetzki D.C."/>
            <person name="Zhai Y."/>
            <person name="Adamski M."/>
            <person name="Calcino A."/>
            <person name="Cummins S.F."/>
            <person name="Goodstein D.M."/>
            <person name="Harris C."/>
            <person name="Jackson D.J."/>
            <person name="Leys S.P."/>
            <person name="Shu S."/>
            <person name="Woodcroft B.J."/>
            <person name="Vervoort M."/>
            <person name="Kosik K.S."/>
            <person name="Manning G."/>
            <person name="Degnan B.M."/>
            <person name="Rokhsar D.S."/>
        </authorList>
    </citation>
    <scope>NUCLEOTIDE SEQUENCE [LARGE SCALE GENOMIC DNA]</scope>
</reference>
<feature type="domain" description="PID" evidence="4">
    <location>
        <begin position="208"/>
        <end position="325"/>
    </location>
</feature>
<dbReference type="Gene3D" id="1.10.472.80">
    <property type="entry name" value="Ypt/Rab-GAP domain of gyp1p, domain 3"/>
    <property type="match status" value="1"/>
</dbReference>
<dbReference type="InterPro" id="IPR011993">
    <property type="entry name" value="PH-like_dom_sf"/>
</dbReference>
<evidence type="ECO:0000313" key="6">
    <source>
        <dbReference type="EnsemblMetazoa" id="Aqu2.1.29063_001"/>
    </source>
</evidence>
<dbReference type="OrthoDB" id="295078at2759"/>
<dbReference type="PROSITE" id="PS50086">
    <property type="entry name" value="TBC_RABGAP"/>
    <property type="match status" value="1"/>
</dbReference>
<dbReference type="InterPro" id="IPR035969">
    <property type="entry name" value="Rab-GAP_TBC_sf"/>
</dbReference>
<dbReference type="InParanoid" id="A0A1X7UMR8"/>
<dbReference type="PANTHER" id="PTHR47219:SF9">
    <property type="entry name" value="GTPASE ACTIVATING PROTEIN AND CENTROSOME-ASSOCIATED, ISOFORM B"/>
    <property type="match status" value="1"/>
</dbReference>
<dbReference type="eggNOG" id="KOG1102">
    <property type="taxonomic scope" value="Eukaryota"/>
</dbReference>
<keyword evidence="7" id="KW-1185">Reference proteome</keyword>
<dbReference type="EnsemblMetazoa" id="Aqu2.1.29063_001">
    <property type="protein sequence ID" value="Aqu2.1.29063_001"/>
    <property type="gene ID" value="Aqu2.1.29063"/>
</dbReference>
<dbReference type="Pfam" id="PF12473">
    <property type="entry name" value="DUF3694"/>
    <property type="match status" value="1"/>
</dbReference>
<dbReference type="Gene3D" id="2.30.29.30">
    <property type="entry name" value="Pleckstrin-homology domain (PH domain)/Phosphotyrosine-binding domain (PTB)"/>
    <property type="match status" value="1"/>
</dbReference>
<sequence length="1112" mass="125379">MSDEDQVSLTPPPPVHPETEERTEEGANSPVQESNYQIVFGVETERGEGEEEEKKQVDPVPPSSSLLSSYLPSESSGETVNERSSESHSSVSDSVSKSESQSEETESKSENESSAVSRSESEDASKPESQNLDTDSKDSNPKDSDSSKTETDSPDPVPDSKPEPNKTPSKPKPTVPPISPVPAPSSPTDSLLSPLSPPPVPCVLFEGVHYLGSSTVDAPVSENEANRKMTILKEQAAQSIPVTLSIPTNNTGSIILRDPTADQVLIAFLIRYVLFCARGQVDSGLHDCIAINVLHKKSGVYHCHVFRCDLPELCQRLFEAIGRAFKSKALAKDSNSVSHELDIQVDILEDDGKGHYSSVSMDKDCFKLRSNTKKKLLFNVSQVLTPSSNPLKFEKCFGILMAVGQDLPRNKLHLLDNAQVSTNNLPECSIFTVSGFWDTSLPSLAILNEDTSKSKHHFITIAVDAVAHKVSEPIRMIREVKVRMSKGETFSSLLSTLTRRKLAVETMILSLEKVPSSDQYKIKSLKSIRETSSPSPSLPRGGEKTEVGRVASEDSPLVRKTTKHKVKEVKDTPEHEDSDQADDDDILVSGWGGKSEEDLSDNLLKLWSDMLEKWDGRDKWEPKGEKTRSRQLIKLVRKGIPGPLRCQIWQMLSGADNDPQLIEAFRILCTKDSPTESVIKWDIKRTFTGHDFFSKDKEQGRESLYRISKAYSVYDAEVGYCQGFSFMAAVLLLQKIPEEQAFAVMVKLMYNYGHRELFKANFKELHLMFYQLDRLLEEYHRELYEHFVNNSIETHMYASQWFLTIFTAKFSLQVVYHIIDIYLCEGVIIVFQIALALLKLAQRDLLALDFEGILSYFRSDLPKKYKTDEDVANLFQTATHYGKVNLRKLKKLEKDYQVYLEQLAQEEDPEKRLLKENKLLQENVLRLQRENDDLAEELVGSKVALRVDMDKLEERIDVLSKECRAHKTSLDSSNLLVSELKEELQQAKTTYQKAMIQLTEERQQHEVAITEYKQLHKQLDEGHQKQKEELHQELLEVKAKLGSPGSESSTSDHLSSLSSEQRLRQVELELAQTKLALVEAQCKNQELEHKIAELNNELSSKGKASSWLSRFN</sequence>
<dbReference type="AlphaFoldDB" id="A0A1X7UMR8"/>
<protein>
    <recommendedName>
        <fullName evidence="8">Rab-GAP TBC domain-containing protein</fullName>
    </recommendedName>
</protein>
<proteinExistence type="predicted"/>
<dbReference type="FunCoup" id="A0A1X7UMR8">
    <property type="interactions" value="811"/>
</dbReference>
<evidence type="ECO:0000259" key="4">
    <source>
        <dbReference type="PROSITE" id="PS01179"/>
    </source>
</evidence>
<dbReference type="GO" id="GO:0031267">
    <property type="term" value="F:small GTPase binding"/>
    <property type="evidence" value="ECO:0007669"/>
    <property type="project" value="TreeGrafter"/>
</dbReference>
<dbReference type="InterPro" id="IPR050302">
    <property type="entry name" value="Rab_GAP_TBC_domain"/>
</dbReference>
<dbReference type="PROSITE" id="PS01179">
    <property type="entry name" value="PID"/>
    <property type="match status" value="1"/>
</dbReference>
<dbReference type="SMART" id="SM00462">
    <property type="entry name" value="PTB"/>
    <property type="match status" value="1"/>
</dbReference>
<evidence type="ECO:0000256" key="3">
    <source>
        <dbReference type="SAM" id="MobiDB-lite"/>
    </source>
</evidence>
<dbReference type="Pfam" id="PF00566">
    <property type="entry name" value="RabGAP-TBC"/>
    <property type="match status" value="1"/>
</dbReference>
<dbReference type="InterPro" id="IPR006020">
    <property type="entry name" value="PTB/PI_dom"/>
</dbReference>
<dbReference type="InterPro" id="IPR022164">
    <property type="entry name" value="Kinesin-like"/>
</dbReference>
<dbReference type="CDD" id="cd01211">
    <property type="entry name" value="PTB_Rab6GAP"/>
    <property type="match status" value="1"/>
</dbReference>
<evidence type="ECO:0000256" key="2">
    <source>
        <dbReference type="SAM" id="Coils"/>
    </source>
</evidence>
<keyword evidence="2" id="KW-0175">Coiled coil</keyword>
<dbReference type="Pfam" id="PF00640">
    <property type="entry name" value="PID"/>
    <property type="match status" value="1"/>
</dbReference>
<dbReference type="FunFam" id="1.10.8.270:FF:000001">
    <property type="entry name" value="TBC1 domain family member 1"/>
    <property type="match status" value="1"/>
</dbReference>
<dbReference type="PANTHER" id="PTHR47219">
    <property type="entry name" value="RAB GTPASE-ACTIVATING PROTEIN 1-LIKE"/>
    <property type="match status" value="1"/>
</dbReference>
<evidence type="ECO:0000256" key="1">
    <source>
        <dbReference type="ARBA" id="ARBA00022468"/>
    </source>
</evidence>
<dbReference type="SUPFAM" id="SSF50729">
    <property type="entry name" value="PH domain-like"/>
    <property type="match status" value="1"/>
</dbReference>
<dbReference type="STRING" id="400682.A0A1X7UMR8"/>
<dbReference type="KEGG" id="aqu:100635110"/>
<keyword evidence="1" id="KW-0343">GTPase activation</keyword>
<dbReference type="EnsemblMetazoa" id="XM_019997750.1">
    <property type="protein sequence ID" value="XP_019853309.1"/>
    <property type="gene ID" value="LOC100635110"/>
</dbReference>
<feature type="coiled-coil region" evidence="2">
    <location>
        <begin position="1063"/>
        <end position="1104"/>
    </location>
</feature>
<gene>
    <name evidence="6" type="primary">100635110</name>
</gene>
<organism evidence="6">
    <name type="scientific">Amphimedon queenslandica</name>
    <name type="common">Sponge</name>
    <dbReference type="NCBI Taxonomy" id="400682"/>
    <lineage>
        <taxon>Eukaryota</taxon>
        <taxon>Metazoa</taxon>
        <taxon>Porifera</taxon>
        <taxon>Demospongiae</taxon>
        <taxon>Heteroscleromorpha</taxon>
        <taxon>Haplosclerida</taxon>
        <taxon>Niphatidae</taxon>
        <taxon>Amphimedon</taxon>
    </lineage>
</organism>
<dbReference type="Proteomes" id="UP000007879">
    <property type="component" value="Unassembled WGS sequence"/>
</dbReference>
<dbReference type="InterPro" id="IPR000195">
    <property type="entry name" value="Rab-GAP-TBC_dom"/>
</dbReference>
<evidence type="ECO:0008006" key="8">
    <source>
        <dbReference type="Google" id="ProtNLM"/>
    </source>
</evidence>
<feature type="compositionally biased region" description="Basic and acidic residues" evidence="3">
    <location>
        <begin position="134"/>
        <end position="151"/>
    </location>
</feature>
<feature type="compositionally biased region" description="Basic and acidic residues" evidence="3">
    <location>
        <begin position="43"/>
        <end position="57"/>
    </location>
</feature>
<feature type="coiled-coil region" evidence="2">
    <location>
        <begin position="886"/>
        <end position="1015"/>
    </location>
</feature>
<feature type="region of interest" description="Disordered" evidence="3">
    <location>
        <begin position="525"/>
        <end position="584"/>
    </location>
</feature>
<feature type="compositionally biased region" description="Pro residues" evidence="3">
    <location>
        <begin position="170"/>
        <end position="185"/>
    </location>
</feature>
<name>A0A1X7UMR8_AMPQE</name>